<dbReference type="AlphaFoldDB" id="L7C793"/>
<gene>
    <name evidence="2" type="ORF">RBSWK_06391</name>
</gene>
<evidence type="ECO:0000313" key="3">
    <source>
        <dbReference type="Proteomes" id="UP000010959"/>
    </source>
</evidence>
<reference evidence="2 3" key="1">
    <citation type="journal article" date="2013" name="Mar. Genomics">
        <title>Expression of sulfatases in Rhodopirellula baltica and the diversity of sulfatases in the genus Rhodopirellula.</title>
        <authorList>
            <person name="Wegner C.E."/>
            <person name="Richter-Heitmann T."/>
            <person name="Klindworth A."/>
            <person name="Klockow C."/>
            <person name="Richter M."/>
            <person name="Achstetter T."/>
            <person name="Glockner F.O."/>
            <person name="Harder J."/>
        </authorList>
    </citation>
    <scope>NUCLEOTIDE SEQUENCE [LARGE SCALE GENOMIC DNA]</scope>
    <source>
        <strain evidence="2 3">SWK14</strain>
    </source>
</reference>
<accession>L7C793</accession>
<sequence>MFLSGNARSQCRSADDSPTSNDCFANAIVGFERPADSLAM</sequence>
<evidence type="ECO:0000256" key="1">
    <source>
        <dbReference type="SAM" id="MobiDB-lite"/>
    </source>
</evidence>
<organism evidence="2 3">
    <name type="scientific">Rhodopirellula baltica SWK14</name>
    <dbReference type="NCBI Taxonomy" id="993516"/>
    <lineage>
        <taxon>Bacteria</taxon>
        <taxon>Pseudomonadati</taxon>
        <taxon>Planctomycetota</taxon>
        <taxon>Planctomycetia</taxon>
        <taxon>Pirellulales</taxon>
        <taxon>Pirellulaceae</taxon>
        <taxon>Rhodopirellula</taxon>
    </lineage>
</organism>
<feature type="region of interest" description="Disordered" evidence="1">
    <location>
        <begin position="1"/>
        <end position="21"/>
    </location>
</feature>
<proteinExistence type="predicted"/>
<dbReference type="EMBL" id="AMWG01000184">
    <property type="protein sequence ID" value="ELP29690.1"/>
    <property type="molecule type" value="Genomic_DNA"/>
</dbReference>
<protein>
    <submittedName>
        <fullName evidence="2">Uncharacterized protein</fullName>
    </submittedName>
</protein>
<dbReference type="Proteomes" id="UP000010959">
    <property type="component" value="Unassembled WGS sequence"/>
</dbReference>
<evidence type="ECO:0000313" key="2">
    <source>
        <dbReference type="EMBL" id="ELP29690.1"/>
    </source>
</evidence>
<comment type="caution">
    <text evidence="2">The sequence shown here is derived from an EMBL/GenBank/DDBJ whole genome shotgun (WGS) entry which is preliminary data.</text>
</comment>
<name>L7C793_RHOBT</name>